<keyword evidence="4" id="KW-1185">Reference proteome</keyword>
<dbReference type="Proteomes" id="UP001212997">
    <property type="component" value="Unassembled WGS sequence"/>
</dbReference>
<gene>
    <name evidence="3" type="ORF">NLI96_g4817</name>
</gene>
<name>A0AAD5YJQ6_9APHY</name>
<feature type="region of interest" description="Disordered" evidence="1">
    <location>
        <begin position="217"/>
        <end position="275"/>
    </location>
</feature>
<protein>
    <recommendedName>
        <fullName evidence="2">DUF6589 domain-containing protein</fullName>
    </recommendedName>
</protein>
<organism evidence="3 4">
    <name type="scientific">Meripilus lineatus</name>
    <dbReference type="NCBI Taxonomy" id="2056292"/>
    <lineage>
        <taxon>Eukaryota</taxon>
        <taxon>Fungi</taxon>
        <taxon>Dikarya</taxon>
        <taxon>Basidiomycota</taxon>
        <taxon>Agaricomycotina</taxon>
        <taxon>Agaricomycetes</taxon>
        <taxon>Polyporales</taxon>
        <taxon>Meripilaceae</taxon>
        <taxon>Meripilus</taxon>
    </lineage>
</organism>
<evidence type="ECO:0000313" key="3">
    <source>
        <dbReference type="EMBL" id="KAJ3485625.1"/>
    </source>
</evidence>
<dbReference type="EMBL" id="JANAWD010000147">
    <property type="protein sequence ID" value="KAJ3485625.1"/>
    <property type="molecule type" value="Genomic_DNA"/>
</dbReference>
<sequence>MFHEFSVEKSPQASGSHSSGTPVRTYKGRTSSPEKLKQIFDLLQKLDLTLGDFLKYSLERKDKRGNPIEISTNHQAMISQFLSGKGNVNPVDVVDLIYNHSHSRPKPSVAEELASRYARPQITDWALECVMNQLTKEADKLVQDPALRVRATRKDAVQEMLQSTPIPPSVPVVEGAEKELNPIDSATVGEIADRILLDDLGAVGERIVREIHALENGEDLENMEGELEESDDEDDEDAGGMEEAQRMESDLGNRDASVNATSESERRTRQRGKSADTHVSWDIIEKFSVASLMEKYQNDAPTIWKVLTSLTGNAKARNSKSGGSYRPKPIVCTSILSEIFFARNQYCNLFALCRSIAMFAMKSHQSAFRTGSRMAQCVPYSTTRNALVAMAQYKSQWLKENPLDEIRSVVLDNVQQYARRRDHRIGTANELMTGTGATAIVMENCPPDAFEAKPYLEKLDKCDREKLSVASLQESIDWTHLQLVSELHFLDIVVQYVPSLASYRKDVSKLFKDCLKKNPIDPTRRTRIHPLGTNDANEVSLKGMNEALSDILDQLGIDDEVMRTKLQFVSGDGKSFQVIGDMKKLLEDQPTPDQSLITLVEILELWHTKWTELSRNFVNKFGSINAQDDPSTIRFVANVINSPIPSNLGKVDFYPNARLLDVTVRAHMLRFWEVQLGTEDIVTYFHDLARKNRLPTLGHLREIARELSAKYSTTDAYENALRVQDELDEDIKMNVDDGPDDEDNHSIGSAEESDQSESDDESDTESDKEHGGSDNTSEQFKGDWPLANSILLIRDGIWFLEYCRAVASGDTGRVWEILKVWIFTFAGGRNTNYTNYLLEMYCKIVYEFTDSTKKALFENWLVNLSGKIDGFIELDLMQEHFNLWLEELAQYKGKEFSDPWYRLVLSMHVHHFLRLKEEMEKMVELVPRRKGHTEPHLDNEFSEILRIFRERNIHRFHEGRDFGHHSKDHFTIGTTKLGEGKIKKFIERTLQRRKRLMTRYNIDEAASDPTTNLQQTHALVV</sequence>
<comment type="caution">
    <text evidence="3">The sequence shown here is derived from an EMBL/GenBank/DDBJ whole genome shotgun (WGS) entry which is preliminary data.</text>
</comment>
<feature type="region of interest" description="Disordered" evidence="1">
    <location>
        <begin position="1"/>
        <end position="30"/>
    </location>
</feature>
<feature type="compositionally biased region" description="Acidic residues" evidence="1">
    <location>
        <begin position="751"/>
        <end position="764"/>
    </location>
</feature>
<dbReference type="Pfam" id="PF20231">
    <property type="entry name" value="DUF6589"/>
    <property type="match status" value="1"/>
</dbReference>
<accession>A0AAD5YJQ6</accession>
<feature type="compositionally biased region" description="Acidic residues" evidence="1">
    <location>
        <begin position="217"/>
        <end position="240"/>
    </location>
</feature>
<feature type="region of interest" description="Disordered" evidence="1">
    <location>
        <begin position="732"/>
        <end position="780"/>
    </location>
</feature>
<feature type="compositionally biased region" description="Polar residues" evidence="1">
    <location>
        <begin position="9"/>
        <end position="30"/>
    </location>
</feature>
<feature type="domain" description="DUF6589" evidence="2">
    <location>
        <begin position="464"/>
        <end position="932"/>
    </location>
</feature>
<dbReference type="InterPro" id="IPR046496">
    <property type="entry name" value="DUF6589"/>
</dbReference>
<reference evidence="3" key="1">
    <citation type="submission" date="2022-07" db="EMBL/GenBank/DDBJ databases">
        <title>Genome Sequence of Physisporinus lineatus.</title>
        <authorList>
            <person name="Buettner E."/>
        </authorList>
    </citation>
    <scope>NUCLEOTIDE SEQUENCE</scope>
    <source>
        <strain evidence="3">VT162</strain>
    </source>
</reference>
<feature type="compositionally biased region" description="Basic and acidic residues" evidence="1">
    <location>
        <begin position="243"/>
        <end position="253"/>
    </location>
</feature>
<evidence type="ECO:0000259" key="2">
    <source>
        <dbReference type="Pfam" id="PF20231"/>
    </source>
</evidence>
<dbReference type="AlphaFoldDB" id="A0AAD5YJQ6"/>
<proteinExistence type="predicted"/>
<evidence type="ECO:0000256" key="1">
    <source>
        <dbReference type="SAM" id="MobiDB-lite"/>
    </source>
</evidence>
<evidence type="ECO:0000313" key="4">
    <source>
        <dbReference type="Proteomes" id="UP001212997"/>
    </source>
</evidence>